<proteinExistence type="predicted"/>
<dbReference type="AlphaFoldDB" id="A0A081RA88"/>
<evidence type="ECO:0000259" key="1">
    <source>
        <dbReference type="Pfam" id="PF10074"/>
    </source>
</evidence>
<comment type="caution">
    <text evidence="2">The sequence shown here is derived from an EMBL/GenBank/DDBJ whole genome shotgun (WGS) entry which is preliminary data.</text>
</comment>
<gene>
    <name evidence="2" type="ORF">BV95_03663</name>
</gene>
<dbReference type="Pfam" id="PF10074">
    <property type="entry name" value="RovC_DNA-bd"/>
    <property type="match status" value="1"/>
</dbReference>
<name>A0A081RA88_SPHCR</name>
<sequence>MSPANSPNNGGCDFVVDPQHSALIQPVFWTPEIDPATLPFIAGPSPAGSLRVSAETLHAHSIIELDETVLRLTLHGELYDVAIADAPDTRPLGAFVIFDEMTPDRLTAIERLWHAMFGKRVPPDPRITRQRRGRARQMLRAVDARELGATYRQIAEQLFPNIKHDAKTWIESPIRETTIRLARDGMAFVRGGYRNILRRPRRSR</sequence>
<organism evidence="2 3">
    <name type="scientific">Sphingobium chlorophenolicum</name>
    <dbReference type="NCBI Taxonomy" id="46429"/>
    <lineage>
        <taxon>Bacteria</taxon>
        <taxon>Pseudomonadati</taxon>
        <taxon>Pseudomonadota</taxon>
        <taxon>Alphaproteobacteria</taxon>
        <taxon>Sphingomonadales</taxon>
        <taxon>Sphingomonadaceae</taxon>
        <taxon>Sphingobium</taxon>
    </lineage>
</organism>
<dbReference type="InterPro" id="IPR018754">
    <property type="entry name" value="RovC-like_DNA-bd"/>
</dbReference>
<dbReference type="EMBL" id="JFHR01000052">
    <property type="protein sequence ID" value="KEQ52111.1"/>
    <property type="molecule type" value="Genomic_DNA"/>
</dbReference>
<dbReference type="PATRIC" id="fig|46429.4.peg.3648"/>
<dbReference type="Proteomes" id="UP000028411">
    <property type="component" value="Unassembled WGS sequence"/>
</dbReference>
<protein>
    <recommendedName>
        <fullName evidence="1">T6SS Transcription factor RovC-like DNA binding domain-containing protein</fullName>
    </recommendedName>
</protein>
<evidence type="ECO:0000313" key="3">
    <source>
        <dbReference type="Proteomes" id="UP000028411"/>
    </source>
</evidence>
<evidence type="ECO:0000313" key="2">
    <source>
        <dbReference type="EMBL" id="KEQ52111.1"/>
    </source>
</evidence>
<dbReference type="OrthoDB" id="7772848at2"/>
<accession>A0A081RA88</accession>
<feature type="domain" description="T6SS Transcription factor RovC-like DNA binding" evidence="1">
    <location>
        <begin position="98"/>
        <end position="198"/>
    </location>
</feature>
<dbReference type="eggNOG" id="COG5419">
    <property type="taxonomic scope" value="Bacteria"/>
</dbReference>
<reference evidence="2 3" key="1">
    <citation type="submission" date="2014-02" db="EMBL/GenBank/DDBJ databases">
        <title>Whole genome sequence of Sphingobium chlorophenolicum NBRC 16172.</title>
        <authorList>
            <person name="Gan H.M."/>
            <person name="Gan H.Y."/>
            <person name="Chew T.H."/>
            <person name="Savka M.A."/>
        </authorList>
    </citation>
    <scope>NUCLEOTIDE SEQUENCE [LARGE SCALE GENOMIC DNA]</scope>
    <source>
        <strain evidence="2 3">NBRC 16172</strain>
    </source>
</reference>